<protein>
    <submittedName>
        <fullName evidence="1">Uncharacterized protein</fullName>
    </submittedName>
</protein>
<reference evidence="2" key="1">
    <citation type="submission" date="2019-05" db="EMBL/GenBank/DDBJ databases">
        <title>Flavobacterium profundi sp. nov., isolated from a deep-sea seamount.</title>
        <authorList>
            <person name="Zhang D.-C."/>
        </authorList>
    </citation>
    <scope>NUCLEOTIDE SEQUENCE [LARGE SCALE GENOMIC DNA]</scope>
    <source>
        <strain evidence="2">TP390</strain>
    </source>
</reference>
<gene>
    <name evidence="1" type="ORF">GOQ30_02305</name>
</gene>
<evidence type="ECO:0000313" key="2">
    <source>
        <dbReference type="Proteomes" id="UP000431264"/>
    </source>
</evidence>
<keyword evidence="2" id="KW-1185">Reference proteome</keyword>
<comment type="caution">
    <text evidence="1">The sequence shown here is derived from an EMBL/GenBank/DDBJ whole genome shotgun (WGS) entry which is preliminary data.</text>
</comment>
<organism evidence="1 2">
    <name type="scientific">Flavobacterium profundi</name>
    <dbReference type="NCBI Taxonomy" id="1774945"/>
    <lineage>
        <taxon>Bacteria</taxon>
        <taxon>Pseudomonadati</taxon>
        <taxon>Bacteroidota</taxon>
        <taxon>Flavobacteriia</taxon>
        <taxon>Flavobacteriales</taxon>
        <taxon>Flavobacteriaceae</taxon>
        <taxon>Flavobacterium</taxon>
    </lineage>
</organism>
<dbReference type="EMBL" id="WQLW01000001">
    <property type="protein sequence ID" value="MVO07997.1"/>
    <property type="molecule type" value="Genomic_DNA"/>
</dbReference>
<dbReference type="RefSeq" id="WP_140996383.1">
    <property type="nucleotide sequence ID" value="NZ_VDCZ01000001.1"/>
</dbReference>
<proteinExistence type="predicted"/>
<evidence type="ECO:0000313" key="1">
    <source>
        <dbReference type="EMBL" id="MVO07997.1"/>
    </source>
</evidence>
<accession>A0A6I4IRY0</accession>
<name>A0A6I4IRY0_9FLAO</name>
<dbReference type="Proteomes" id="UP000431264">
    <property type="component" value="Unassembled WGS sequence"/>
</dbReference>
<sequence>MIITSFKHSNKLHWCIAISSCDNGVELETEIKNFLNYNYTPEYIHLLRPDNSENYKITKERIPNFEKIKIDEFKYSSDGKIINTSNGLEINENIYSEISKSICTYFLVKYDSILKAGLESYFLLPSGVHATHFIRIANIFKESHDINILAIFLLPYFKNNPDIIYSDTPTIFPLVYSCILYKNMNNDKVYNPRVKFYSSNRVTKDEIENIGNSLFIVSTSINGSLPKKLNDLGVDWSKITVLFSFDKNNESLYSVMSKQNSLEILSTEFVSKKPEEFKKLFPNRTFEIKFEDEQFIPSPPTISRFKIILKDAPENLSDLMYNYLKYDFVSCYKGQNSLGKTRDIYIDVSKLFIDINKDNEDLNHFEKKTKNLIINQLPINIKSIIYVDDAESKYIADKIKEYYKIAHSKDVESVFYKDLKLDDSFSEPSCYLVCSSCISNGKKISDVSRKLRTQEHSQIIYFNGFVRCIDEKAYSNLMSNIKYGKYNDFSTYSFITIDKILLPNEDSDSISWEFEKELLKSLLHGFNDFGTNQIINEKTKSFFQERYDALIKNKEGLINNVYLNKSNGSRLFLNKNFAFFKFTDWKPEEIQQSKVYFSILSVLHNFRIKKNIKQTIYERHIFDPENFNRYNDGIIQASFLRAATNKELNYEIDRDSSSLMTTIINSSIEENENKDTAPYEFLMAICIGKLTLQKNDLNSIYEKYKEHPDNIIGVLLQVIYSKYLEKNE</sequence>
<dbReference type="AlphaFoldDB" id="A0A6I4IRY0"/>
<dbReference type="OrthoDB" id="791936at2"/>